<comment type="caution">
    <text evidence="2">The sequence shown here is derived from an EMBL/GenBank/DDBJ whole genome shotgun (WGS) entry which is preliminary data.</text>
</comment>
<dbReference type="Proteomes" id="UP001219518">
    <property type="component" value="Unassembled WGS sequence"/>
</dbReference>
<dbReference type="SUPFAM" id="SSF52047">
    <property type="entry name" value="RNI-like"/>
    <property type="match status" value="1"/>
</dbReference>
<feature type="domain" description="F-box" evidence="1">
    <location>
        <begin position="20"/>
        <end position="57"/>
    </location>
</feature>
<organism evidence="2 3">
    <name type="scientific">Frankliniella fusca</name>
    <dbReference type="NCBI Taxonomy" id="407009"/>
    <lineage>
        <taxon>Eukaryota</taxon>
        <taxon>Metazoa</taxon>
        <taxon>Ecdysozoa</taxon>
        <taxon>Arthropoda</taxon>
        <taxon>Hexapoda</taxon>
        <taxon>Insecta</taxon>
        <taxon>Pterygota</taxon>
        <taxon>Neoptera</taxon>
        <taxon>Paraneoptera</taxon>
        <taxon>Thysanoptera</taxon>
        <taxon>Terebrantia</taxon>
        <taxon>Thripoidea</taxon>
        <taxon>Thripidae</taxon>
        <taxon>Frankliniella</taxon>
    </lineage>
</organism>
<dbReference type="SUPFAM" id="SSF81383">
    <property type="entry name" value="F-box domain"/>
    <property type="match status" value="1"/>
</dbReference>
<name>A0AAE1L5V7_9NEOP</name>
<dbReference type="InterPro" id="IPR032675">
    <property type="entry name" value="LRR_dom_sf"/>
</dbReference>
<dbReference type="Gene3D" id="1.20.1280.50">
    <property type="match status" value="1"/>
</dbReference>
<dbReference type="Gene3D" id="3.80.10.10">
    <property type="entry name" value="Ribonuclease Inhibitor"/>
    <property type="match status" value="1"/>
</dbReference>
<reference evidence="2" key="1">
    <citation type="submission" date="2021-07" db="EMBL/GenBank/DDBJ databases">
        <authorList>
            <person name="Catto M.A."/>
            <person name="Jacobson A."/>
            <person name="Kennedy G."/>
            <person name="Labadie P."/>
            <person name="Hunt B.G."/>
            <person name="Srinivasan R."/>
        </authorList>
    </citation>
    <scope>NUCLEOTIDE SEQUENCE</scope>
    <source>
        <strain evidence="2">PL_HMW_Pooled</strain>
        <tissue evidence="2">Head</tissue>
    </source>
</reference>
<evidence type="ECO:0000313" key="3">
    <source>
        <dbReference type="Proteomes" id="UP001219518"/>
    </source>
</evidence>
<accession>A0AAE1L5V7</accession>
<sequence>MVCSEGGRWLAMERLRDDDLLLVLQRLAVADLLACRLVCKRLAALALHPDAWRRRRLTGADARGRRACAVLRLAPCLAEMDVTLPGKRDVGTHQPPYATTRCAVRSLRLDAAAATPELTALVIRNQVALGGLRRLHLVLSPYKRDPTVVLETLASADGLQRLLLYNNPDLTDSDFLPDYMTLPLHATLPQPSLRFFECHYEQSSQLFIDFMLAAHAATLEEVDLGEHSLFEDSNTTTARLLGGIPNLRKLSCPLLPDLSAAGAGGALRELDLYIRPGMMVDVTLGARLLRRARQLRKVSLVYDTDGESDYACAEVILALGPSVETLVVWLDDLVRAAAAPFPLQLRALRAVLPSLRQLAELELNTKAVTEDLVRLLDITPSSAPALRRLELSGVVEWTDSVRCPHYMVHRWDAMGALMRENPRLYVALSDCSHYSCCLDGFGDDTCDVCKLSCMESETSECWILLNRLNG</sequence>
<proteinExistence type="predicted"/>
<dbReference type="AlphaFoldDB" id="A0AAE1L5V7"/>
<evidence type="ECO:0000313" key="2">
    <source>
        <dbReference type="EMBL" id="KAK3907580.1"/>
    </source>
</evidence>
<dbReference type="Pfam" id="PF12937">
    <property type="entry name" value="F-box-like"/>
    <property type="match status" value="1"/>
</dbReference>
<evidence type="ECO:0000259" key="1">
    <source>
        <dbReference type="Pfam" id="PF12937"/>
    </source>
</evidence>
<dbReference type="InterPro" id="IPR036047">
    <property type="entry name" value="F-box-like_dom_sf"/>
</dbReference>
<gene>
    <name evidence="2" type="ORF">KUF71_003079</name>
</gene>
<dbReference type="EMBL" id="JAHWGI010000011">
    <property type="protein sequence ID" value="KAK3907580.1"/>
    <property type="molecule type" value="Genomic_DNA"/>
</dbReference>
<keyword evidence="3" id="KW-1185">Reference proteome</keyword>
<protein>
    <submittedName>
        <fullName evidence="2">Protein NLRC5</fullName>
    </submittedName>
</protein>
<reference evidence="2" key="2">
    <citation type="journal article" date="2023" name="BMC Genomics">
        <title>Pest status, molecular evolution, and epigenetic factors derived from the genome assembly of Frankliniella fusca, a thysanopteran phytovirus vector.</title>
        <authorList>
            <person name="Catto M.A."/>
            <person name="Labadie P.E."/>
            <person name="Jacobson A.L."/>
            <person name="Kennedy G.G."/>
            <person name="Srinivasan R."/>
            <person name="Hunt B.G."/>
        </authorList>
    </citation>
    <scope>NUCLEOTIDE SEQUENCE</scope>
    <source>
        <strain evidence="2">PL_HMW_Pooled</strain>
    </source>
</reference>
<dbReference type="InterPro" id="IPR001810">
    <property type="entry name" value="F-box_dom"/>
</dbReference>